<dbReference type="RefSeq" id="WP_311366474.1">
    <property type="nucleotide sequence ID" value="NZ_JAVRIC010000034.1"/>
</dbReference>
<keyword evidence="1" id="KW-1133">Transmembrane helix</keyword>
<evidence type="ECO:0000256" key="1">
    <source>
        <dbReference type="SAM" id="Phobius"/>
    </source>
</evidence>
<accession>A0ABU2WND0</accession>
<feature type="transmembrane region" description="Helical" evidence="1">
    <location>
        <begin position="22"/>
        <end position="44"/>
    </location>
</feature>
<keyword evidence="1" id="KW-0812">Transmembrane</keyword>
<proteinExistence type="predicted"/>
<sequence length="124" mass="13210">MNKAANAAASGHEPENLSIKRVCVIIGGVFGGLIALSLISLSIWQGLFEYADNKSPATPVAIPPAPRLQARPLPDYRQYEAHKQQQLDTYAWDDRGQGVARIPVSAAMQVLARDAQGAANGGTE</sequence>
<evidence type="ECO:0000313" key="2">
    <source>
        <dbReference type="EMBL" id="MDT0499063.1"/>
    </source>
</evidence>
<keyword evidence="1" id="KW-0472">Membrane</keyword>
<evidence type="ECO:0000313" key="3">
    <source>
        <dbReference type="Proteomes" id="UP001254608"/>
    </source>
</evidence>
<keyword evidence="3" id="KW-1185">Reference proteome</keyword>
<name>A0ABU2WND0_9GAMM</name>
<dbReference type="Proteomes" id="UP001254608">
    <property type="component" value="Unassembled WGS sequence"/>
</dbReference>
<gene>
    <name evidence="2" type="ORF">RM530_17100</name>
</gene>
<reference evidence="2 3" key="1">
    <citation type="submission" date="2023-09" db="EMBL/GenBank/DDBJ databases">
        <authorList>
            <person name="Rey-Velasco X."/>
        </authorList>
    </citation>
    <scope>NUCLEOTIDE SEQUENCE [LARGE SCALE GENOMIC DNA]</scope>
    <source>
        <strain evidence="2 3">W345</strain>
    </source>
</reference>
<dbReference type="EMBL" id="JAVRIC010000034">
    <property type="protein sequence ID" value="MDT0499063.1"/>
    <property type="molecule type" value="Genomic_DNA"/>
</dbReference>
<organism evidence="2 3">
    <name type="scientific">Banduia mediterranea</name>
    <dbReference type="NCBI Taxonomy" id="3075609"/>
    <lineage>
        <taxon>Bacteria</taxon>
        <taxon>Pseudomonadati</taxon>
        <taxon>Pseudomonadota</taxon>
        <taxon>Gammaproteobacteria</taxon>
        <taxon>Nevskiales</taxon>
        <taxon>Algiphilaceae</taxon>
        <taxon>Banduia</taxon>
    </lineage>
</organism>
<protein>
    <submittedName>
        <fullName evidence="2">Uncharacterized protein</fullName>
    </submittedName>
</protein>
<comment type="caution">
    <text evidence="2">The sequence shown here is derived from an EMBL/GenBank/DDBJ whole genome shotgun (WGS) entry which is preliminary data.</text>
</comment>